<dbReference type="InterPro" id="IPR048258">
    <property type="entry name" value="Cyclins_cyclin-box"/>
</dbReference>
<dbReference type="Proteomes" id="UP000444721">
    <property type="component" value="Unassembled WGS sequence"/>
</dbReference>
<reference evidence="8 9" key="1">
    <citation type="journal article" date="2019" name="Sci. Rep.">
        <title>Nanopore sequencing improves the draft genome of the human pathogenic amoeba Naegleria fowleri.</title>
        <authorList>
            <person name="Liechti N."/>
            <person name="Schurch N."/>
            <person name="Bruggmann R."/>
            <person name="Wittwer M."/>
        </authorList>
    </citation>
    <scope>NUCLEOTIDE SEQUENCE [LARGE SCALE GENOMIC DNA]</scope>
    <source>
        <strain evidence="8 9">ATCC 30894</strain>
    </source>
</reference>
<sequence>MAKQELYYNNKESRQAYHHSMMMISKSSSEEEDSLMCTSPTSPSLFVEHYAQKMNPSCQNKSHNNSSNAHSSQTAREILADITSQAVVAAASRMNGQGAFITSTTTVNTSLKTQQPSNNSKSYQQGQSTNSTTATHYYPPSTSTSFPCSQPQPNMKFVHTDSCTTQLSYSNNNRSNNNYNNIHYTHTHSATGKTKAAVSHVVGIHPSCRNVSTEPKIFSPSVTSPVLGLDFGEFQMMQDEDDYDCEDNEESLNEENNDQDEDYLFCKDDEEEDDSDDDCQHYFTLSQDNYSTSQVLGVSRSTTLTEPSRQHATCNMNNTTMNSHRMSNHIQARQDPDLYNDHDRMRLKQALDYNVDHPVNLLPKFNKNQENSQISRLPIEVEQDVLAYLFENESRKQPSLDALRSTQTIVTPDMRSMLIEWLAGICVGFKLRPETYYTSVNVLDRFLCQHRVENTKFLQGIGLASLLIAAKFCEITCPPLKQLLFAADNFYTRRAILNWESEICNILDFEFCTVHAFDFIEKFLEICGYSQCDQVRMLSYFICELQLQNFHTLQFQRHTVAICSIIIALYMFRQPYLTPNVLYCVRLSENFFESANGSLTRDDVQILDTTNKCLSTMFNFYIGMITGTIKYNFVVDKYSKDSFMNIATWFPSQTNHNFNIVPPQFNLQGGQNQSC</sequence>
<dbReference type="SMART" id="SM00385">
    <property type="entry name" value="CYCLIN"/>
    <property type="match status" value="2"/>
</dbReference>
<evidence type="ECO:0000256" key="5">
    <source>
        <dbReference type="SAM" id="MobiDB-lite"/>
    </source>
</evidence>
<feature type="compositionally biased region" description="Polar residues" evidence="5">
    <location>
        <begin position="114"/>
        <end position="149"/>
    </location>
</feature>
<dbReference type="VEuPathDB" id="AmoebaDB:NF0080640"/>
<proteinExistence type="inferred from homology"/>
<keyword evidence="1" id="KW-0132">Cell division</keyword>
<gene>
    <name evidence="8" type="ORF">FDP41_001393</name>
</gene>
<dbReference type="VEuPathDB" id="AmoebaDB:FDP41_001393"/>
<dbReference type="PROSITE" id="PS00292">
    <property type="entry name" value="CYCLINS"/>
    <property type="match status" value="1"/>
</dbReference>
<dbReference type="Pfam" id="PF00134">
    <property type="entry name" value="Cyclin_N"/>
    <property type="match status" value="1"/>
</dbReference>
<evidence type="ECO:0000256" key="4">
    <source>
        <dbReference type="RuleBase" id="RU000383"/>
    </source>
</evidence>
<evidence type="ECO:0000256" key="1">
    <source>
        <dbReference type="ARBA" id="ARBA00022618"/>
    </source>
</evidence>
<organism evidence="8 9">
    <name type="scientific">Naegleria fowleri</name>
    <name type="common">Brain eating amoeba</name>
    <dbReference type="NCBI Taxonomy" id="5763"/>
    <lineage>
        <taxon>Eukaryota</taxon>
        <taxon>Discoba</taxon>
        <taxon>Heterolobosea</taxon>
        <taxon>Tetramitia</taxon>
        <taxon>Eutetramitia</taxon>
        <taxon>Vahlkampfiidae</taxon>
        <taxon>Naegleria</taxon>
    </lineage>
</organism>
<accession>A0A6A5C2J1</accession>
<dbReference type="SUPFAM" id="SSF47954">
    <property type="entry name" value="Cyclin-like"/>
    <property type="match status" value="2"/>
</dbReference>
<dbReference type="CDD" id="cd20537">
    <property type="entry name" value="CYCLIN_CCNO-like_rpt2"/>
    <property type="match status" value="1"/>
</dbReference>
<dbReference type="GeneID" id="68108611"/>
<keyword evidence="2 4" id="KW-0195">Cyclin</keyword>
<dbReference type="AlphaFoldDB" id="A0A6A5C2J1"/>
<feature type="region of interest" description="Disordered" evidence="5">
    <location>
        <begin position="110"/>
        <end position="149"/>
    </location>
</feature>
<dbReference type="FunFam" id="1.10.472.10:FF:000001">
    <property type="entry name" value="G2/mitotic-specific cyclin"/>
    <property type="match status" value="1"/>
</dbReference>
<comment type="similarity">
    <text evidence="4">Belongs to the cyclin family.</text>
</comment>
<evidence type="ECO:0000259" key="7">
    <source>
        <dbReference type="SMART" id="SM01332"/>
    </source>
</evidence>
<dbReference type="SMART" id="SM01332">
    <property type="entry name" value="Cyclin_C"/>
    <property type="match status" value="1"/>
</dbReference>
<dbReference type="VEuPathDB" id="AmoebaDB:NfTy_029640"/>
<dbReference type="OrthoDB" id="5590282at2759"/>
<feature type="domain" description="Cyclin C-terminal" evidence="7">
    <location>
        <begin position="514"/>
        <end position="652"/>
    </location>
</feature>
<dbReference type="InterPro" id="IPR006671">
    <property type="entry name" value="Cyclin_N"/>
</dbReference>
<feature type="domain" description="Cyclin-like" evidence="6">
    <location>
        <begin position="518"/>
        <end position="615"/>
    </location>
</feature>
<dbReference type="InterPro" id="IPR004367">
    <property type="entry name" value="Cyclin_C-dom"/>
</dbReference>
<evidence type="ECO:0000256" key="2">
    <source>
        <dbReference type="ARBA" id="ARBA00023127"/>
    </source>
</evidence>
<feature type="domain" description="Cyclin-like" evidence="6">
    <location>
        <begin position="420"/>
        <end position="505"/>
    </location>
</feature>
<dbReference type="EMBL" id="VFQX01000023">
    <property type="protein sequence ID" value="KAF0979725.1"/>
    <property type="molecule type" value="Genomic_DNA"/>
</dbReference>
<evidence type="ECO:0000259" key="6">
    <source>
        <dbReference type="SMART" id="SM00385"/>
    </source>
</evidence>
<name>A0A6A5C2J1_NAEFO</name>
<dbReference type="InterPro" id="IPR036915">
    <property type="entry name" value="Cyclin-like_sf"/>
</dbReference>
<keyword evidence="3" id="KW-0131">Cell cycle</keyword>
<comment type="caution">
    <text evidence="8">The sequence shown here is derived from an EMBL/GenBank/DDBJ whole genome shotgun (WGS) entry which is preliminary data.</text>
</comment>
<evidence type="ECO:0000313" key="9">
    <source>
        <dbReference type="Proteomes" id="UP000444721"/>
    </source>
</evidence>
<protein>
    <submittedName>
        <fullName evidence="8">Uncharacterized protein</fullName>
    </submittedName>
</protein>
<evidence type="ECO:0000256" key="3">
    <source>
        <dbReference type="ARBA" id="ARBA00023306"/>
    </source>
</evidence>
<dbReference type="PANTHER" id="PTHR10177">
    <property type="entry name" value="CYCLINS"/>
    <property type="match status" value="1"/>
</dbReference>
<dbReference type="InterPro" id="IPR013763">
    <property type="entry name" value="Cyclin-like_dom"/>
</dbReference>
<dbReference type="Pfam" id="PF02984">
    <property type="entry name" value="Cyclin_C"/>
    <property type="match status" value="1"/>
</dbReference>
<dbReference type="RefSeq" id="XP_044564438.1">
    <property type="nucleotide sequence ID" value="XM_044704472.1"/>
</dbReference>
<evidence type="ECO:0000313" key="8">
    <source>
        <dbReference type="EMBL" id="KAF0979725.1"/>
    </source>
</evidence>
<keyword evidence="9" id="KW-1185">Reference proteome</keyword>
<dbReference type="Gene3D" id="1.10.472.10">
    <property type="entry name" value="Cyclin-like"/>
    <property type="match status" value="2"/>
</dbReference>
<dbReference type="InterPro" id="IPR039361">
    <property type="entry name" value="Cyclin"/>
</dbReference>
<dbReference type="GO" id="GO:0051301">
    <property type="term" value="P:cell division"/>
    <property type="evidence" value="ECO:0007669"/>
    <property type="project" value="UniProtKB-KW"/>
</dbReference>